<dbReference type="PANTHER" id="PTHR34923:SF1">
    <property type="entry name" value="SMALL INTEGRAL MEMBRANE PROTEIN 20"/>
    <property type="match status" value="1"/>
</dbReference>
<accession>A0AAV1HJK5</accession>
<keyword evidence="2" id="KW-0812">Transmembrane</keyword>
<dbReference type="Proteomes" id="UP001178508">
    <property type="component" value="Chromosome 23"/>
</dbReference>
<protein>
    <submittedName>
        <fullName evidence="3">Small integral membrane protein 20</fullName>
    </submittedName>
</protein>
<feature type="compositionally biased region" description="Polar residues" evidence="1">
    <location>
        <begin position="86"/>
        <end position="105"/>
    </location>
</feature>
<dbReference type="GO" id="GO:0033617">
    <property type="term" value="P:mitochondrial respiratory chain complex IV assembly"/>
    <property type="evidence" value="ECO:0007669"/>
    <property type="project" value="InterPro"/>
</dbReference>
<name>A0AAV1HJK5_XYRNO</name>
<keyword evidence="4" id="KW-1185">Reference proteome</keyword>
<evidence type="ECO:0000313" key="3">
    <source>
        <dbReference type="EMBL" id="CAJ1086097.1"/>
    </source>
</evidence>
<dbReference type="EMBL" id="OY660886">
    <property type="protein sequence ID" value="CAJ1086097.1"/>
    <property type="molecule type" value="Genomic_DNA"/>
</dbReference>
<dbReference type="GO" id="GO:0005743">
    <property type="term" value="C:mitochondrial inner membrane"/>
    <property type="evidence" value="ECO:0007669"/>
    <property type="project" value="TreeGrafter"/>
</dbReference>
<proteinExistence type="predicted"/>
<feature type="transmembrane region" description="Helical" evidence="2">
    <location>
        <begin position="7"/>
        <end position="30"/>
    </location>
</feature>
<dbReference type="InterPro" id="IPR027917">
    <property type="entry name" value="MITRAC7/Phoenixin"/>
</dbReference>
<dbReference type="PANTHER" id="PTHR34923">
    <property type="entry name" value="SMALL INTEGRAL MEMBRANE PROTEIN 20"/>
    <property type="match status" value="1"/>
</dbReference>
<dbReference type="Pfam" id="PF15061">
    <property type="entry name" value="MITRAC7_Phoenixin"/>
    <property type="match status" value="1"/>
</dbReference>
<sequence length="185" mass="20850">MSKNKKIALIFGGFVTAIAAAFYPIFFYPLTHKDEYRHVQKMNRTGINQADIQPVGVKMVRFLKVALKSFTAPDLASTFGPHEAPCQQNPTARASNGHSPSQPPNQQAPLFMRGCYCWATFRNKRKLKSLAELERSKVKRAKGERGPAVVVVVVERRRWGERRKFLSFPAGVFQIPQATASRQCE</sequence>
<reference evidence="3" key="1">
    <citation type="submission" date="2023-08" db="EMBL/GenBank/DDBJ databases">
        <authorList>
            <person name="Alioto T."/>
            <person name="Alioto T."/>
            <person name="Gomez Garrido J."/>
        </authorList>
    </citation>
    <scope>NUCLEOTIDE SEQUENCE</scope>
</reference>
<gene>
    <name evidence="3" type="ORF">XNOV1_A027268</name>
</gene>
<evidence type="ECO:0000313" key="4">
    <source>
        <dbReference type="Proteomes" id="UP001178508"/>
    </source>
</evidence>
<feature type="region of interest" description="Disordered" evidence="1">
    <location>
        <begin position="81"/>
        <end position="105"/>
    </location>
</feature>
<evidence type="ECO:0000256" key="2">
    <source>
        <dbReference type="SAM" id="Phobius"/>
    </source>
</evidence>
<keyword evidence="2" id="KW-0472">Membrane</keyword>
<dbReference type="AlphaFoldDB" id="A0AAV1HJK5"/>
<keyword evidence="2" id="KW-1133">Transmembrane helix</keyword>
<organism evidence="3 4">
    <name type="scientific">Xyrichtys novacula</name>
    <name type="common">Pearly razorfish</name>
    <name type="synonym">Hemipteronotus novacula</name>
    <dbReference type="NCBI Taxonomy" id="13765"/>
    <lineage>
        <taxon>Eukaryota</taxon>
        <taxon>Metazoa</taxon>
        <taxon>Chordata</taxon>
        <taxon>Craniata</taxon>
        <taxon>Vertebrata</taxon>
        <taxon>Euteleostomi</taxon>
        <taxon>Actinopterygii</taxon>
        <taxon>Neopterygii</taxon>
        <taxon>Teleostei</taxon>
        <taxon>Neoteleostei</taxon>
        <taxon>Acanthomorphata</taxon>
        <taxon>Eupercaria</taxon>
        <taxon>Labriformes</taxon>
        <taxon>Labridae</taxon>
        <taxon>Xyrichtys</taxon>
    </lineage>
</organism>
<evidence type="ECO:0000256" key="1">
    <source>
        <dbReference type="SAM" id="MobiDB-lite"/>
    </source>
</evidence>